<evidence type="ECO:0000256" key="1">
    <source>
        <dbReference type="SAM" id="MobiDB-lite"/>
    </source>
</evidence>
<dbReference type="AlphaFoldDB" id="A0A3N9XQA0"/>
<evidence type="ECO:0008006" key="4">
    <source>
        <dbReference type="Google" id="ProtNLM"/>
    </source>
</evidence>
<dbReference type="Proteomes" id="UP000278981">
    <property type="component" value="Unassembled WGS sequence"/>
</dbReference>
<gene>
    <name evidence="2" type="ORF">DDE19_20870</name>
</gene>
<evidence type="ECO:0000313" key="3">
    <source>
        <dbReference type="Proteomes" id="UP000278981"/>
    </source>
</evidence>
<feature type="compositionally biased region" description="Basic and acidic residues" evidence="1">
    <location>
        <begin position="18"/>
        <end position="36"/>
    </location>
</feature>
<accession>A0A3N9XQA0</accession>
<feature type="region of interest" description="Disordered" evidence="1">
    <location>
        <begin position="18"/>
        <end position="65"/>
    </location>
</feature>
<protein>
    <recommendedName>
        <fullName evidence="4">Sensor domain-containing protein</fullName>
    </recommendedName>
</protein>
<comment type="caution">
    <text evidence="2">The sequence shown here is derived from an EMBL/GenBank/DDBJ whole genome shotgun (WGS) entry which is preliminary data.</text>
</comment>
<proteinExistence type="predicted"/>
<reference evidence="2 3" key="1">
    <citation type="submission" date="2018-04" db="EMBL/GenBank/DDBJ databases">
        <title>Micromonosporas from Atacama Desert.</title>
        <authorList>
            <person name="Carro L."/>
            <person name="Klenk H.-P."/>
            <person name="Goodfellow M."/>
        </authorList>
    </citation>
    <scope>NUCLEOTIDE SEQUENCE [LARGE SCALE GENOMIC DNA]</scope>
    <source>
        <strain evidence="2 3">LB19</strain>
    </source>
</reference>
<sequence>MPAVLWALVMMAAGCHRSEAGVGPDERRTANAERGDPSMLLGAGDLGSDWREDDARTGMPPWPWEQGNCPNYRSGDYLAKSHRRAAVERYYRPFDGSSPAHHVVETYEPGWAERNVDDVRRVLLRCASYLVLGSQVSFDVVDPHYLNGAGMLIRGRIEHADIPSTVTYFVMLRRGETVSTVSLPDSGSRAAVDLIAAKAVARLG</sequence>
<evidence type="ECO:0000313" key="2">
    <source>
        <dbReference type="EMBL" id="RQX15156.1"/>
    </source>
</evidence>
<organism evidence="2 3">
    <name type="scientific">Micromonospora ureilytica</name>
    <dbReference type="NCBI Taxonomy" id="709868"/>
    <lineage>
        <taxon>Bacteria</taxon>
        <taxon>Bacillati</taxon>
        <taxon>Actinomycetota</taxon>
        <taxon>Actinomycetes</taxon>
        <taxon>Micromonosporales</taxon>
        <taxon>Micromonosporaceae</taxon>
        <taxon>Micromonospora</taxon>
    </lineage>
</organism>
<dbReference type="EMBL" id="QDGB01000284">
    <property type="protein sequence ID" value="RQX15156.1"/>
    <property type="molecule type" value="Genomic_DNA"/>
</dbReference>
<name>A0A3N9XQA0_9ACTN</name>